<feature type="domain" description="Leucine-binding protein" evidence="3">
    <location>
        <begin position="43"/>
        <end position="383"/>
    </location>
</feature>
<evidence type="ECO:0000259" key="3">
    <source>
        <dbReference type="Pfam" id="PF13458"/>
    </source>
</evidence>
<dbReference type="InterPro" id="IPR028081">
    <property type="entry name" value="Leu-bd"/>
</dbReference>
<sequence length="417" mass="42841">MSSARPNPFRTWGTVAAVASVLALSACGSDSSDSGSDGGDDTFTIGFALSQSGNMAPFDVEPGNAAMLRIEQINEDGGIDGKQIKTVSKDVRSSPETVGTAATELISSGIDLLVTPCDFDLSAPGAAVAQAASIPAISICAGDPKMADATTLGDYVFSANAGSDVEGATGAAWAIDQGWKNAYLLQDESIEYTKSAGKYFAAAFEDLGGTVVGNDAFPGGDNVNISSQANRLKNLATQPDFVYVASWNPGGATAIRQLREAGIEVPVVGPAALDGQVLLDVVGDSASDIFYTGFACYAYCSGGEGDELEKFVTDYEADYGSEPASSYALLGYNMVTAIADAAGRADSFSGADLKAALEDSRPVSTPIGDVQYFSSTCHKIIDMPLSVIGVETGKISFVGQQRIDSIPDVGDGNSCAS</sequence>
<evidence type="ECO:0000313" key="5">
    <source>
        <dbReference type="Proteomes" id="UP000649289"/>
    </source>
</evidence>
<dbReference type="PANTHER" id="PTHR30483">
    <property type="entry name" value="LEUCINE-SPECIFIC-BINDING PROTEIN"/>
    <property type="match status" value="1"/>
</dbReference>
<organism evidence="4 5">
    <name type="scientific">Nocardioides hwasunensis</name>
    <dbReference type="NCBI Taxonomy" id="397258"/>
    <lineage>
        <taxon>Bacteria</taxon>
        <taxon>Bacillati</taxon>
        <taxon>Actinomycetota</taxon>
        <taxon>Actinomycetes</taxon>
        <taxon>Propionibacteriales</taxon>
        <taxon>Nocardioidaceae</taxon>
        <taxon>Nocardioides</taxon>
    </lineage>
</organism>
<dbReference type="Pfam" id="PF13458">
    <property type="entry name" value="Peripla_BP_6"/>
    <property type="match status" value="1"/>
</dbReference>
<dbReference type="PANTHER" id="PTHR30483:SF6">
    <property type="entry name" value="PERIPLASMIC BINDING PROTEIN OF ABC TRANSPORTER FOR NATURAL AMINO ACIDS"/>
    <property type="match status" value="1"/>
</dbReference>
<comment type="similarity">
    <text evidence="1">Belongs to the leucine-binding protein family.</text>
</comment>
<dbReference type="Proteomes" id="UP000649289">
    <property type="component" value="Unassembled WGS sequence"/>
</dbReference>
<dbReference type="EMBL" id="JACXYY010000005">
    <property type="protein sequence ID" value="MBD3915564.1"/>
    <property type="molecule type" value="Genomic_DNA"/>
</dbReference>
<keyword evidence="2" id="KW-0732">Signal</keyword>
<dbReference type="PROSITE" id="PS51257">
    <property type="entry name" value="PROKAR_LIPOPROTEIN"/>
    <property type="match status" value="1"/>
</dbReference>
<evidence type="ECO:0000313" key="4">
    <source>
        <dbReference type="EMBL" id="MBD3915564.1"/>
    </source>
</evidence>
<gene>
    <name evidence="4" type="ORF">IEZ25_13155</name>
</gene>
<dbReference type="InterPro" id="IPR051010">
    <property type="entry name" value="BCAA_transport"/>
</dbReference>
<dbReference type="Gene3D" id="3.40.50.2300">
    <property type="match status" value="2"/>
</dbReference>
<name>A0ABR8MHL8_9ACTN</name>
<evidence type="ECO:0000256" key="2">
    <source>
        <dbReference type="ARBA" id="ARBA00022729"/>
    </source>
</evidence>
<proteinExistence type="inferred from homology"/>
<protein>
    <submittedName>
        <fullName evidence="4">ABC transporter substrate-binding protein</fullName>
    </submittedName>
</protein>
<accession>A0ABR8MHL8</accession>
<dbReference type="SUPFAM" id="SSF53822">
    <property type="entry name" value="Periplasmic binding protein-like I"/>
    <property type="match status" value="1"/>
</dbReference>
<dbReference type="InterPro" id="IPR028082">
    <property type="entry name" value="Peripla_BP_I"/>
</dbReference>
<keyword evidence="5" id="KW-1185">Reference proteome</keyword>
<evidence type="ECO:0000256" key="1">
    <source>
        <dbReference type="ARBA" id="ARBA00010062"/>
    </source>
</evidence>
<comment type="caution">
    <text evidence="4">The sequence shown here is derived from an EMBL/GenBank/DDBJ whole genome shotgun (WGS) entry which is preliminary data.</text>
</comment>
<dbReference type="RefSeq" id="WP_191199897.1">
    <property type="nucleotide sequence ID" value="NZ_JACXYY010000005.1"/>
</dbReference>
<reference evidence="4 5" key="1">
    <citation type="submission" date="2020-09" db="EMBL/GenBank/DDBJ databases">
        <title>novel species in genus Nocardioides.</title>
        <authorList>
            <person name="Zhang G."/>
        </authorList>
    </citation>
    <scope>NUCLEOTIDE SEQUENCE [LARGE SCALE GENOMIC DNA]</scope>
    <source>
        <strain evidence="4 5">19197</strain>
    </source>
</reference>